<sequence length="128" mass="13883">MFGFKTRSMLIAGAVTLAIVATMPEKADAAWGYGYGYGYRAPVARAYRPAYVARPVYAPRPVAYAYRAPVRVYRPAVAYVAPVPRRVYRPVVPVAPVAVTPYYSGYRGYGGVSVNIGYGVAPVGYIGY</sequence>
<evidence type="ECO:0000313" key="2">
    <source>
        <dbReference type="Proteomes" id="UP001158067"/>
    </source>
</evidence>
<keyword evidence="2" id="KW-1185">Reference proteome</keyword>
<proteinExistence type="predicted"/>
<dbReference type="Proteomes" id="UP001158067">
    <property type="component" value="Unassembled WGS sequence"/>
</dbReference>
<name>A0ABY1QK13_9BACT</name>
<reference evidence="1 2" key="1">
    <citation type="submission" date="2017-05" db="EMBL/GenBank/DDBJ databases">
        <authorList>
            <person name="Varghese N."/>
            <person name="Submissions S."/>
        </authorList>
    </citation>
    <scope>NUCLEOTIDE SEQUENCE [LARGE SCALE GENOMIC DNA]</scope>
    <source>
        <strain evidence="1 2">DSM 25457</strain>
    </source>
</reference>
<dbReference type="EMBL" id="FXUG01000017">
    <property type="protein sequence ID" value="SMP73892.1"/>
    <property type="molecule type" value="Genomic_DNA"/>
</dbReference>
<gene>
    <name evidence="1" type="ORF">SAMN06265222_11740</name>
</gene>
<comment type="caution">
    <text evidence="1">The sequence shown here is derived from an EMBL/GenBank/DDBJ whole genome shotgun (WGS) entry which is preliminary data.</text>
</comment>
<dbReference type="RefSeq" id="WP_283434820.1">
    <property type="nucleotide sequence ID" value="NZ_CAWLDM010000001.1"/>
</dbReference>
<accession>A0ABY1QK13</accession>
<protein>
    <submittedName>
        <fullName evidence="1">Uncharacterized protein</fullName>
    </submittedName>
</protein>
<organism evidence="1 2">
    <name type="scientific">Neorhodopirellula lusitana</name>
    <dbReference type="NCBI Taxonomy" id="445327"/>
    <lineage>
        <taxon>Bacteria</taxon>
        <taxon>Pseudomonadati</taxon>
        <taxon>Planctomycetota</taxon>
        <taxon>Planctomycetia</taxon>
        <taxon>Pirellulales</taxon>
        <taxon>Pirellulaceae</taxon>
        <taxon>Neorhodopirellula</taxon>
    </lineage>
</organism>
<evidence type="ECO:0000313" key="1">
    <source>
        <dbReference type="EMBL" id="SMP73892.1"/>
    </source>
</evidence>